<reference evidence="3 4" key="1">
    <citation type="submission" date="2018-01" db="EMBL/GenBank/DDBJ databases">
        <title>Genetic Diversity of Clostridium botulinum in seafood.</title>
        <authorList>
            <person name="Athira V."/>
            <person name="Arun Jyothi P.V."/>
            <person name="Lalitha K.V."/>
            <person name="Joseph T.C."/>
        </authorList>
    </citation>
    <scope>NUCLEOTIDE SEQUENCE [LARGE SCALE GENOMIC DNA]</scope>
    <source>
        <strain evidence="3 4">Mfbjulcb5</strain>
    </source>
</reference>
<dbReference type="InterPro" id="IPR014347">
    <property type="entry name" value="Tautomerase/MIF_sf"/>
</dbReference>
<dbReference type="SUPFAM" id="SSF55331">
    <property type="entry name" value="Tautomerase/MIF"/>
    <property type="match status" value="1"/>
</dbReference>
<organism evidence="3 4">
    <name type="scientific">Clostridium botulinum</name>
    <dbReference type="NCBI Taxonomy" id="1491"/>
    <lineage>
        <taxon>Bacteria</taxon>
        <taxon>Bacillati</taxon>
        <taxon>Bacillota</taxon>
        <taxon>Clostridia</taxon>
        <taxon>Eubacteriales</taxon>
        <taxon>Clostridiaceae</taxon>
        <taxon>Clostridium</taxon>
    </lineage>
</organism>
<sequence>MPVISLQMGKLTKKQKEELIKKFTATTSEITKVPEQAVTVLIHELDDENVGVGGKDIGQIKKSYNK</sequence>
<dbReference type="Proteomes" id="UP000238070">
    <property type="component" value="Chromosome"/>
</dbReference>
<gene>
    <name evidence="3" type="ORF">C3B64_14290</name>
</gene>
<dbReference type="GO" id="GO:0016853">
    <property type="term" value="F:isomerase activity"/>
    <property type="evidence" value="ECO:0007669"/>
    <property type="project" value="UniProtKB-KW"/>
</dbReference>
<dbReference type="NCBIfam" id="NF041920">
    <property type="entry name" value="DmpI"/>
    <property type="match status" value="1"/>
</dbReference>
<protein>
    <submittedName>
        <fullName evidence="3">4-oxalocrotonate tautomerase</fullName>
    </submittedName>
</protein>
<proteinExistence type="predicted"/>
<evidence type="ECO:0000256" key="1">
    <source>
        <dbReference type="ARBA" id="ARBA00023235"/>
    </source>
</evidence>
<feature type="domain" description="4-oxalocrotonate tautomerase-like" evidence="2">
    <location>
        <begin position="4"/>
        <end position="58"/>
    </location>
</feature>
<dbReference type="EMBL" id="CP027776">
    <property type="protein sequence ID" value="AVP65362.1"/>
    <property type="molecule type" value="Genomic_DNA"/>
</dbReference>
<evidence type="ECO:0000313" key="4">
    <source>
        <dbReference type="Proteomes" id="UP000238070"/>
    </source>
</evidence>
<evidence type="ECO:0000313" key="3">
    <source>
        <dbReference type="EMBL" id="AVP65362.1"/>
    </source>
</evidence>
<accession>A0AAU8YYT6</accession>
<evidence type="ECO:0000259" key="2">
    <source>
        <dbReference type="Pfam" id="PF01361"/>
    </source>
</evidence>
<name>A0AAU8YYT6_CLOBO</name>
<dbReference type="Gene3D" id="3.30.429.10">
    <property type="entry name" value="Macrophage Migration Inhibitory Factor"/>
    <property type="match status" value="1"/>
</dbReference>
<dbReference type="Pfam" id="PF01361">
    <property type="entry name" value="Tautomerase"/>
    <property type="match status" value="1"/>
</dbReference>
<dbReference type="InterPro" id="IPR004370">
    <property type="entry name" value="4-OT-like_dom"/>
</dbReference>
<dbReference type="AlphaFoldDB" id="A0AAU8YYT6"/>
<keyword evidence="1" id="KW-0413">Isomerase</keyword>